<dbReference type="GO" id="GO:0042597">
    <property type="term" value="C:periplasmic space"/>
    <property type="evidence" value="ECO:0007669"/>
    <property type="project" value="UniProtKB-SubCell"/>
</dbReference>
<comment type="function">
    <text evidence="10">Participates in the translocation of lipoproteins from the inner membrane to the outer membrane. Only forms a complex with a lipoprotein if the residue after the N-terminal Cys is not an aspartate (The Asp acts as a targeting signal to indicate that the lipoprotein should stay in the inner membrane).</text>
</comment>
<proteinExistence type="inferred from homology"/>
<comment type="subcellular location">
    <subcellularLocation>
        <location evidence="1 10">Periplasm</location>
    </subcellularLocation>
</comment>
<keyword evidence="11" id="KW-0449">Lipoprotein</keyword>
<dbReference type="CDD" id="cd16325">
    <property type="entry name" value="LolA"/>
    <property type="match status" value="1"/>
</dbReference>
<dbReference type="GO" id="GO:0042953">
    <property type="term" value="P:lipoprotein transport"/>
    <property type="evidence" value="ECO:0007669"/>
    <property type="project" value="InterPro"/>
</dbReference>
<dbReference type="RefSeq" id="WP_121458888.1">
    <property type="nucleotide sequence ID" value="NZ_RBXP01000017.1"/>
</dbReference>
<evidence type="ECO:0000313" key="12">
    <source>
        <dbReference type="Proteomes" id="UP000270626"/>
    </source>
</evidence>
<comment type="subunit">
    <text evidence="3 10">Monomer.</text>
</comment>
<dbReference type="Gene3D" id="2.50.20.10">
    <property type="entry name" value="Lipoprotein localisation LolA/LolB/LppX"/>
    <property type="match status" value="1"/>
</dbReference>
<evidence type="ECO:0000256" key="7">
    <source>
        <dbReference type="ARBA" id="ARBA00022764"/>
    </source>
</evidence>
<evidence type="ECO:0000256" key="5">
    <source>
        <dbReference type="ARBA" id="ARBA00022448"/>
    </source>
</evidence>
<organism evidence="11 12">
    <name type="scientific">Azonexus fungiphilus</name>
    <dbReference type="NCBI Taxonomy" id="146940"/>
    <lineage>
        <taxon>Bacteria</taxon>
        <taxon>Pseudomonadati</taxon>
        <taxon>Pseudomonadota</taxon>
        <taxon>Betaproteobacteria</taxon>
        <taxon>Rhodocyclales</taxon>
        <taxon>Azonexaceae</taxon>
        <taxon>Azonexus</taxon>
    </lineage>
</organism>
<gene>
    <name evidence="10" type="primary">lolA</name>
    <name evidence="11" type="ORF">DFR40_2570</name>
</gene>
<dbReference type="HAMAP" id="MF_00240">
    <property type="entry name" value="LolA"/>
    <property type="match status" value="1"/>
</dbReference>
<dbReference type="PANTHER" id="PTHR35869:SF1">
    <property type="entry name" value="OUTER-MEMBRANE LIPOPROTEIN CARRIER PROTEIN"/>
    <property type="match status" value="1"/>
</dbReference>
<feature type="signal peptide" evidence="10">
    <location>
        <begin position="1"/>
        <end position="22"/>
    </location>
</feature>
<dbReference type="GO" id="GO:0044874">
    <property type="term" value="P:lipoprotein localization to outer membrane"/>
    <property type="evidence" value="ECO:0007669"/>
    <property type="project" value="UniProtKB-UniRule"/>
</dbReference>
<dbReference type="Pfam" id="PF03548">
    <property type="entry name" value="LolA"/>
    <property type="match status" value="1"/>
</dbReference>
<evidence type="ECO:0000313" key="11">
    <source>
        <dbReference type="EMBL" id="RKT50651.1"/>
    </source>
</evidence>
<dbReference type="AlphaFoldDB" id="A0A495VMN5"/>
<protein>
    <recommendedName>
        <fullName evidence="4 10">Outer-membrane lipoprotein carrier protein</fullName>
    </recommendedName>
</protein>
<keyword evidence="12" id="KW-1185">Reference proteome</keyword>
<accession>A0A495VMN5</accession>
<dbReference type="InterPro" id="IPR018323">
    <property type="entry name" value="OM_lipoprot_carrier_LolA_Pbac"/>
</dbReference>
<keyword evidence="7 10" id="KW-0574">Periplasm</keyword>
<dbReference type="InterPro" id="IPR004564">
    <property type="entry name" value="OM_lipoprot_carrier_LolA-like"/>
</dbReference>
<evidence type="ECO:0000256" key="4">
    <source>
        <dbReference type="ARBA" id="ARBA00014035"/>
    </source>
</evidence>
<keyword evidence="8 10" id="KW-0653">Protein transport</keyword>
<reference evidence="11 12" key="1">
    <citation type="submission" date="2018-10" db="EMBL/GenBank/DDBJ databases">
        <title>Genomic Encyclopedia of Type Strains, Phase IV (KMG-IV): sequencing the most valuable type-strain genomes for metagenomic binning, comparative biology and taxonomic classification.</title>
        <authorList>
            <person name="Goeker M."/>
        </authorList>
    </citation>
    <scope>NUCLEOTIDE SEQUENCE [LARGE SCALE GENOMIC DNA]</scope>
    <source>
        <strain evidence="11 12">DSM 23841</strain>
    </source>
</reference>
<name>A0A495VMN5_9RHOO</name>
<evidence type="ECO:0000256" key="10">
    <source>
        <dbReference type="HAMAP-Rule" id="MF_00240"/>
    </source>
</evidence>
<evidence type="ECO:0000256" key="9">
    <source>
        <dbReference type="ARBA" id="ARBA00023186"/>
    </source>
</evidence>
<evidence type="ECO:0000256" key="6">
    <source>
        <dbReference type="ARBA" id="ARBA00022729"/>
    </source>
</evidence>
<dbReference type="NCBIfam" id="TIGR00547">
    <property type="entry name" value="lolA"/>
    <property type="match status" value="1"/>
</dbReference>
<dbReference type="PANTHER" id="PTHR35869">
    <property type="entry name" value="OUTER-MEMBRANE LIPOPROTEIN CARRIER PROTEIN"/>
    <property type="match status" value="1"/>
</dbReference>
<comment type="similarity">
    <text evidence="2 10">Belongs to the LolA family.</text>
</comment>
<keyword evidence="9 10" id="KW-0143">Chaperone</keyword>
<dbReference type="SUPFAM" id="SSF89392">
    <property type="entry name" value="Prokaryotic lipoproteins and lipoprotein localization factors"/>
    <property type="match status" value="1"/>
</dbReference>
<keyword evidence="5 10" id="KW-0813">Transport</keyword>
<evidence type="ECO:0000256" key="8">
    <source>
        <dbReference type="ARBA" id="ARBA00022927"/>
    </source>
</evidence>
<dbReference type="EMBL" id="RBXP01000017">
    <property type="protein sequence ID" value="RKT50651.1"/>
    <property type="molecule type" value="Genomic_DNA"/>
</dbReference>
<dbReference type="Proteomes" id="UP000270626">
    <property type="component" value="Unassembled WGS sequence"/>
</dbReference>
<feature type="chain" id="PRO_5019874164" description="Outer-membrane lipoprotein carrier protein" evidence="10">
    <location>
        <begin position="23"/>
        <end position="206"/>
    </location>
</feature>
<sequence precursor="true">MKIARKILSTVMFAALPLFAHAGAIDQLRGFLNDTRSYKADFEQAVIGRNGRKPQESSGTLAIQRPGKLRWEVVKPYPQLVVGDGEKIWIHDPELQQVTVRKAGQALGGSPAALLAGSNELERNFTLREAGEADGLAWVEAVPKVADSGFEKVRIGMAGREMKAMELHDNFGQTTHIRLLRGERNPALAAGLFRFKPPAGSDVIGE</sequence>
<dbReference type="InterPro" id="IPR029046">
    <property type="entry name" value="LolA/LolB/LppX"/>
</dbReference>
<comment type="caution">
    <text evidence="11">The sequence shown here is derived from an EMBL/GenBank/DDBJ whole genome shotgun (WGS) entry which is preliminary data.</text>
</comment>
<evidence type="ECO:0000256" key="2">
    <source>
        <dbReference type="ARBA" id="ARBA00007615"/>
    </source>
</evidence>
<dbReference type="OrthoDB" id="9787361at2"/>
<evidence type="ECO:0000256" key="1">
    <source>
        <dbReference type="ARBA" id="ARBA00004418"/>
    </source>
</evidence>
<evidence type="ECO:0000256" key="3">
    <source>
        <dbReference type="ARBA" id="ARBA00011245"/>
    </source>
</evidence>
<keyword evidence="6 10" id="KW-0732">Signal</keyword>